<dbReference type="EMBL" id="JAEEGA010000011">
    <property type="protein sequence ID" value="MBP1042617.1"/>
    <property type="molecule type" value="Genomic_DNA"/>
</dbReference>
<dbReference type="Proteomes" id="UP000674938">
    <property type="component" value="Unassembled WGS sequence"/>
</dbReference>
<evidence type="ECO:0000313" key="5">
    <source>
        <dbReference type="Proteomes" id="UP000674938"/>
    </source>
</evidence>
<sequence length="484" mass="55400">MNITLLLPTQQQNEFALLTLLIKASPNWLSRDDLRTSLSLPASAIQKSYRQLESKLLTVYPKLALEVNTTLGYRINQNINSYLGTILLSYLQDAPSFKILSVAFDSHPFNAAILADSLEVSRATYYREVSNLNQFLASYELSFDAKKGQLIGQRHVIRQFAQQFFWSAYKNSDFPLMSDRHLDVTSLIAELEVLLGTSLDSVSQKKIRFSLAISFLDIRQSHYIDQALLHRLPEDPLFQLIHNTLSRQFYLLDPSIIIKESQFVYQTLLTRILSVNTDFSSGIVINYFSRYEPSSFAYVTDILAQLRSTYPALFSSAEDTLAFQTDLLISQHHLLTDHSDRLAMADYPLEFFSQQYCSLYSGLISLFEKVESQHKTNPEDSAIRFKSLLSAIESSFDLTAFERLFTVQIMAERGLYSKKIKRELIRNSQHKIDFIDGQPTPTSPDLIITDTQIDGPKNTLLYHISYPPRANDWHQINQLIAKIS</sequence>
<dbReference type="PANTHER" id="PTHR30185:SF18">
    <property type="entry name" value="TRANSCRIPTIONAL REGULATOR MTLR"/>
    <property type="match status" value="1"/>
</dbReference>
<accession>A0A940PDK6</accession>
<organism evidence="4 5">
    <name type="scientific">Vagococcus allomyrinae</name>
    <dbReference type="NCBI Taxonomy" id="2794353"/>
    <lineage>
        <taxon>Bacteria</taxon>
        <taxon>Bacillati</taxon>
        <taxon>Bacillota</taxon>
        <taxon>Bacilli</taxon>
        <taxon>Lactobacillales</taxon>
        <taxon>Enterococcaceae</taxon>
        <taxon>Vagococcus</taxon>
    </lineage>
</organism>
<proteinExistence type="predicted"/>
<evidence type="ECO:0000259" key="3">
    <source>
        <dbReference type="Pfam" id="PF05043"/>
    </source>
</evidence>
<dbReference type="InterPro" id="IPR050661">
    <property type="entry name" value="BglG_antiterminators"/>
</dbReference>
<evidence type="ECO:0000256" key="2">
    <source>
        <dbReference type="ARBA" id="ARBA00023163"/>
    </source>
</evidence>
<dbReference type="AlphaFoldDB" id="A0A940PDK6"/>
<protein>
    <submittedName>
        <fullName evidence="4">Helix-turn-helix domain-containing protein</fullName>
    </submittedName>
</protein>
<reference evidence="4" key="1">
    <citation type="submission" date="2020-12" db="EMBL/GenBank/DDBJ databases">
        <title>Vagococcus allomyrinae sp. nov. and Enterococcus lavae sp. nov., isolated from the larvae of Allomyrina dichotoma.</title>
        <authorList>
            <person name="Lee S.D."/>
        </authorList>
    </citation>
    <scope>NUCLEOTIDE SEQUENCE</scope>
    <source>
        <strain evidence="4">BWB3-3</strain>
    </source>
</reference>
<keyword evidence="5" id="KW-1185">Reference proteome</keyword>
<gene>
    <name evidence="4" type="ORF">I6N95_16495</name>
</gene>
<evidence type="ECO:0000313" key="4">
    <source>
        <dbReference type="EMBL" id="MBP1042617.1"/>
    </source>
</evidence>
<name>A0A940PDK6_9ENTE</name>
<feature type="domain" description="Mga helix-turn-helix" evidence="3">
    <location>
        <begin position="85"/>
        <end position="165"/>
    </location>
</feature>
<dbReference type="PANTHER" id="PTHR30185">
    <property type="entry name" value="CRYPTIC BETA-GLUCOSIDE BGL OPERON ANTITERMINATOR"/>
    <property type="match status" value="1"/>
</dbReference>
<dbReference type="RefSeq" id="WP_209529955.1">
    <property type="nucleotide sequence ID" value="NZ_JAEEGA010000011.1"/>
</dbReference>
<keyword evidence="2" id="KW-0804">Transcription</keyword>
<keyword evidence="1" id="KW-0805">Transcription regulation</keyword>
<dbReference type="Pfam" id="PF05043">
    <property type="entry name" value="Mga"/>
    <property type="match status" value="1"/>
</dbReference>
<dbReference type="InterPro" id="IPR007737">
    <property type="entry name" value="Mga_HTH"/>
</dbReference>
<evidence type="ECO:0000256" key="1">
    <source>
        <dbReference type="ARBA" id="ARBA00023015"/>
    </source>
</evidence>
<comment type="caution">
    <text evidence="4">The sequence shown here is derived from an EMBL/GenBank/DDBJ whole genome shotgun (WGS) entry which is preliminary data.</text>
</comment>